<evidence type="ECO:0000259" key="4">
    <source>
        <dbReference type="PROSITE" id="PS50002"/>
    </source>
</evidence>
<evidence type="ECO:0000313" key="6">
    <source>
        <dbReference type="Proteomes" id="UP000694404"/>
    </source>
</evidence>
<dbReference type="SUPFAM" id="SSF50044">
    <property type="entry name" value="SH3-domain"/>
    <property type="match status" value="2"/>
</dbReference>
<feature type="compositionally biased region" description="Pro residues" evidence="3">
    <location>
        <begin position="83"/>
        <end position="94"/>
    </location>
</feature>
<dbReference type="FunFam" id="2.30.30.40:FF:000023">
    <property type="entry name" value="RIMS-binding protein 2 isoform F"/>
    <property type="match status" value="1"/>
</dbReference>
<dbReference type="InterPro" id="IPR001452">
    <property type="entry name" value="SH3_domain"/>
</dbReference>
<proteinExistence type="predicted"/>
<dbReference type="Pfam" id="PF07653">
    <property type="entry name" value="SH3_2"/>
    <property type="match status" value="2"/>
</dbReference>
<feature type="region of interest" description="Disordered" evidence="3">
    <location>
        <begin position="78"/>
        <end position="102"/>
    </location>
</feature>
<dbReference type="PANTHER" id="PTHR14234:SF20">
    <property type="entry name" value="PERIPHERAL-TYPE BENZODIAZEPINE RECEPTOR-ASSOCIATED PROTEIN 1"/>
    <property type="match status" value="1"/>
</dbReference>
<dbReference type="PANTHER" id="PTHR14234">
    <property type="entry name" value="RIM BINDING PROTEIN-RELATED"/>
    <property type="match status" value="1"/>
</dbReference>
<feature type="domain" description="SH3" evidence="4">
    <location>
        <begin position="1"/>
        <end position="53"/>
    </location>
</feature>
<dbReference type="GeneTree" id="ENSGT00950000183203"/>
<feature type="region of interest" description="Disordered" evidence="3">
    <location>
        <begin position="183"/>
        <end position="204"/>
    </location>
</feature>
<accession>A0A8C0INW4</accession>
<dbReference type="Proteomes" id="UP000694404">
    <property type="component" value="Unplaced"/>
</dbReference>
<name>A0A8C0INW4_CHEAB</name>
<evidence type="ECO:0000256" key="3">
    <source>
        <dbReference type="SAM" id="MobiDB-lite"/>
    </source>
</evidence>
<dbReference type="InterPro" id="IPR036028">
    <property type="entry name" value="SH3-like_dom_sf"/>
</dbReference>
<organism evidence="5 6">
    <name type="scientific">Chelonoidis abingdonii</name>
    <name type="common">Abingdon island giant tortoise</name>
    <name type="synonym">Testudo abingdonii</name>
    <dbReference type="NCBI Taxonomy" id="106734"/>
    <lineage>
        <taxon>Eukaryota</taxon>
        <taxon>Metazoa</taxon>
        <taxon>Chordata</taxon>
        <taxon>Craniata</taxon>
        <taxon>Vertebrata</taxon>
        <taxon>Euteleostomi</taxon>
        <taxon>Archelosauria</taxon>
        <taxon>Testudinata</taxon>
        <taxon>Testudines</taxon>
        <taxon>Cryptodira</taxon>
        <taxon>Durocryptodira</taxon>
        <taxon>Testudinoidea</taxon>
        <taxon>Testudinidae</taxon>
        <taxon>Chelonoidis</taxon>
    </lineage>
</organism>
<evidence type="ECO:0000313" key="5">
    <source>
        <dbReference type="Ensembl" id="ENSCABP00000009977.1"/>
    </source>
</evidence>
<dbReference type="SMART" id="SM00326">
    <property type="entry name" value="SH3"/>
    <property type="match status" value="2"/>
</dbReference>
<dbReference type="FunFam" id="2.30.30.40:FF:000016">
    <property type="entry name" value="RIMS-binding protein 2 isoform X2"/>
    <property type="match status" value="1"/>
</dbReference>
<dbReference type="Gene3D" id="2.30.30.40">
    <property type="entry name" value="SH3 Domains"/>
    <property type="match status" value="2"/>
</dbReference>
<evidence type="ECO:0000256" key="1">
    <source>
        <dbReference type="ARBA" id="ARBA00022443"/>
    </source>
</evidence>
<dbReference type="Ensembl" id="ENSCABT00000010933.1">
    <property type="protein sequence ID" value="ENSCABP00000009977.1"/>
    <property type="gene ID" value="ENSCABG00000007488.1"/>
</dbReference>
<evidence type="ECO:0000256" key="2">
    <source>
        <dbReference type="PROSITE-ProRule" id="PRU00192"/>
    </source>
</evidence>
<sequence length="258" mass="27848">MSPNPDAAEEELPFKEGQILKVCGDKDADGFYRGECAGRTGYIPCNMVSEVQVESEEVRKELLKQGYIPAATSVESIGNGTFAPPPRRLTVPPPKPRRAKKGLWQDRGADLITPRTMVAAFDYNPRESSPNVDVEAELTFTAGDVITVFGSMDDDGFYYVSTASGETCSLKGSFPSTVRIGETGKQNGGLSAGTESPAPTKCFSSSPPFVFPGAHCAGTRRTKRQSQPQSLALKAFYNAGQDHYPQYRDGETEAQEGT</sequence>
<protein>
    <recommendedName>
        <fullName evidence="4">SH3 domain-containing protein</fullName>
    </recommendedName>
</protein>
<keyword evidence="6" id="KW-1185">Reference proteome</keyword>
<reference evidence="5" key="1">
    <citation type="submission" date="2025-08" db="UniProtKB">
        <authorList>
            <consortium name="Ensembl"/>
        </authorList>
    </citation>
    <scope>IDENTIFICATION</scope>
</reference>
<keyword evidence="1 2" id="KW-0728">SH3 domain</keyword>
<dbReference type="InterPro" id="IPR040325">
    <property type="entry name" value="RIMBP1/2/3"/>
</dbReference>
<dbReference type="OMA" id="NSPNMDS"/>
<dbReference type="AlphaFoldDB" id="A0A8C0INW4"/>
<dbReference type="PROSITE" id="PS50002">
    <property type="entry name" value="SH3"/>
    <property type="match status" value="1"/>
</dbReference>
<dbReference type="GO" id="GO:0030156">
    <property type="term" value="F:benzodiazepine receptor binding"/>
    <property type="evidence" value="ECO:0007669"/>
    <property type="project" value="TreeGrafter"/>
</dbReference>
<reference evidence="5" key="2">
    <citation type="submission" date="2025-09" db="UniProtKB">
        <authorList>
            <consortium name="Ensembl"/>
        </authorList>
    </citation>
    <scope>IDENTIFICATION</scope>
</reference>